<reference evidence="2" key="1">
    <citation type="submission" date="2016-10" db="EMBL/GenBank/DDBJ databases">
        <authorList>
            <person name="Varghese N."/>
            <person name="Submissions S."/>
        </authorList>
    </citation>
    <scope>NUCLEOTIDE SEQUENCE [LARGE SCALE GENOMIC DNA]</scope>
    <source>
        <strain evidence="2">DSM 26348</strain>
    </source>
</reference>
<dbReference type="EMBL" id="FOQD01000031">
    <property type="protein sequence ID" value="SFJ70685.1"/>
    <property type="molecule type" value="Genomic_DNA"/>
</dbReference>
<protein>
    <submittedName>
        <fullName evidence="1">Uncharacterized protein</fullName>
    </submittedName>
</protein>
<accession>A0A1I3TIG4</accession>
<proteinExistence type="predicted"/>
<organism evidence="1 2">
    <name type="scientific">Planctomicrobium piriforme</name>
    <dbReference type="NCBI Taxonomy" id="1576369"/>
    <lineage>
        <taxon>Bacteria</taxon>
        <taxon>Pseudomonadati</taxon>
        <taxon>Planctomycetota</taxon>
        <taxon>Planctomycetia</taxon>
        <taxon>Planctomycetales</taxon>
        <taxon>Planctomycetaceae</taxon>
        <taxon>Planctomicrobium</taxon>
    </lineage>
</organism>
<evidence type="ECO:0000313" key="1">
    <source>
        <dbReference type="EMBL" id="SFJ70685.1"/>
    </source>
</evidence>
<gene>
    <name evidence="1" type="ORF">SAMN05421753_1313</name>
</gene>
<dbReference type="Proteomes" id="UP000199518">
    <property type="component" value="Unassembled WGS sequence"/>
</dbReference>
<dbReference type="STRING" id="1576369.SAMN05421753_1313"/>
<sequence length="118" mass="12667">MTSDWSHRRSAAFRSVFPGLRIAANSICVPTKGITPPRFDAVPLVVITSRTFPAKAKSPAAAIGGLHAPADGWWSELTRGPIAPDDCWSVGKRRAANYLGLLHLQFALTTWRSAGVLG</sequence>
<keyword evidence="2" id="KW-1185">Reference proteome</keyword>
<name>A0A1I3TIG4_9PLAN</name>
<evidence type="ECO:0000313" key="2">
    <source>
        <dbReference type="Proteomes" id="UP000199518"/>
    </source>
</evidence>
<dbReference type="AlphaFoldDB" id="A0A1I3TIG4"/>